<protein>
    <recommendedName>
        <fullName evidence="3">UspA domain-containing protein</fullName>
    </recommendedName>
</protein>
<evidence type="ECO:0000256" key="2">
    <source>
        <dbReference type="SAM" id="MobiDB-lite"/>
    </source>
</evidence>
<dbReference type="EMBL" id="WBOF01000002">
    <property type="protein sequence ID" value="MQS16243.1"/>
    <property type="molecule type" value="Genomic_DNA"/>
</dbReference>
<evidence type="ECO:0000259" key="3">
    <source>
        <dbReference type="Pfam" id="PF00582"/>
    </source>
</evidence>
<accession>A0A6N7L356</accession>
<dbReference type="PANTHER" id="PTHR31964">
    <property type="entry name" value="ADENINE NUCLEOTIDE ALPHA HYDROLASES-LIKE SUPERFAMILY PROTEIN"/>
    <property type="match status" value="1"/>
</dbReference>
<dbReference type="Pfam" id="PF00582">
    <property type="entry name" value="Usp"/>
    <property type="match status" value="1"/>
</dbReference>
<dbReference type="AlphaFoldDB" id="A0A6N7L356"/>
<sequence>MIMSHAVVVGVDGSAQSAAAAEWAAYQAHRSGRALRLIHVGARPEFSVEAADPVELLPRPVLALRDQIVEVLPGLTVSCEHVPGSPAEALVAAGDGGGLLVLGSRGIGGLAGLLLGSVALRAAAHAACPVVLVGAGTDGQGDVHGDVVVGVDSSHWWRPRAALRWWWWAGGSRRAGWLFPGWAPWPTRWCTTHTPRSRWCRTTDRQCHAGRGRTGTWSCHGRWRARPRAFLGVAACGEGPSARRHTPSAASPCGTPRPTATTTTGPTRSPSDWSRTSWRRCAGTPPTGAPSTPSPS</sequence>
<feature type="region of interest" description="Disordered" evidence="2">
    <location>
        <begin position="238"/>
        <end position="296"/>
    </location>
</feature>
<evidence type="ECO:0000313" key="4">
    <source>
        <dbReference type="EMBL" id="MQS16243.1"/>
    </source>
</evidence>
<dbReference type="SUPFAM" id="SSF52402">
    <property type="entry name" value="Adenine nucleotide alpha hydrolases-like"/>
    <property type="match status" value="1"/>
</dbReference>
<reference evidence="4 5" key="1">
    <citation type="submission" date="2019-09" db="EMBL/GenBank/DDBJ databases">
        <title>Genome Sequences of Streptomyces kaniharaensis ATCC 21070.</title>
        <authorList>
            <person name="Zhu W."/>
            <person name="De Crecy-Lagard V."/>
            <person name="Richards N.G."/>
        </authorList>
    </citation>
    <scope>NUCLEOTIDE SEQUENCE [LARGE SCALE GENOMIC DNA]</scope>
    <source>
        <strain evidence="4 5">SF-557</strain>
    </source>
</reference>
<feature type="compositionally biased region" description="Low complexity" evidence="2">
    <location>
        <begin position="254"/>
        <end position="271"/>
    </location>
</feature>
<organism evidence="4 5">
    <name type="scientific">Streptomyces kaniharaensis</name>
    <dbReference type="NCBI Taxonomy" id="212423"/>
    <lineage>
        <taxon>Bacteria</taxon>
        <taxon>Bacillati</taxon>
        <taxon>Actinomycetota</taxon>
        <taxon>Actinomycetes</taxon>
        <taxon>Kitasatosporales</taxon>
        <taxon>Streptomycetaceae</taxon>
        <taxon>Streptomyces</taxon>
    </lineage>
</organism>
<feature type="compositionally biased region" description="Low complexity" evidence="2">
    <location>
        <begin position="282"/>
        <end position="296"/>
    </location>
</feature>
<dbReference type="InterPro" id="IPR006015">
    <property type="entry name" value="Universal_stress_UspA"/>
</dbReference>
<evidence type="ECO:0000256" key="1">
    <source>
        <dbReference type="ARBA" id="ARBA00008791"/>
    </source>
</evidence>
<dbReference type="Gene3D" id="3.40.50.620">
    <property type="entry name" value="HUPs"/>
    <property type="match status" value="1"/>
</dbReference>
<dbReference type="PRINTS" id="PR01438">
    <property type="entry name" value="UNVRSLSTRESS"/>
</dbReference>
<evidence type="ECO:0000313" key="5">
    <source>
        <dbReference type="Proteomes" id="UP000450000"/>
    </source>
</evidence>
<name>A0A6N7L356_9ACTN</name>
<dbReference type="PANTHER" id="PTHR31964:SF113">
    <property type="entry name" value="USPA DOMAIN-CONTAINING PROTEIN"/>
    <property type="match status" value="1"/>
</dbReference>
<comment type="caution">
    <text evidence="4">The sequence shown here is derived from an EMBL/GenBank/DDBJ whole genome shotgun (WGS) entry which is preliminary data.</text>
</comment>
<dbReference type="Proteomes" id="UP000450000">
    <property type="component" value="Unassembled WGS sequence"/>
</dbReference>
<gene>
    <name evidence="4" type="ORF">F7Q99_29490</name>
</gene>
<dbReference type="InterPro" id="IPR014729">
    <property type="entry name" value="Rossmann-like_a/b/a_fold"/>
</dbReference>
<dbReference type="InterPro" id="IPR006016">
    <property type="entry name" value="UspA"/>
</dbReference>
<feature type="domain" description="UspA" evidence="3">
    <location>
        <begin position="3"/>
        <end position="133"/>
    </location>
</feature>
<keyword evidence="5" id="KW-1185">Reference proteome</keyword>
<proteinExistence type="inferred from homology"/>
<comment type="similarity">
    <text evidence="1">Belongs to the universal stress protein A family.</text>
</comment>